<feature type="compositionally biased region" description="Basic and acidic residues" evidence="1">
    <location>
        <begin position="128"/>
        <end position="139"/>
    </location>
</feature>
<evidence type="ECO:0000313" key="3">
    <source>
        <dbReference type="EMBL" id="NVO33318.1"/>
    </source>
</evidence>
<dbReference type="Proteomes" id="UP000565521">
    <property type="component" value="Unassembled WGS sequence"/>
</dbReference>
<protein>
    <submittedName>
        <fullName evidence="3">Uncharacterized protein</fullName>
    </submittedName>
</protein>
<evidence type="ECO:0000256" key="1">
    <source>
        <dbReference type="SAM" id="MobiDB-lite"/>
    </source>
</evidence>
<name>A0A7Y7PSN9_9BACT</name>
<feature type="compositionally biased region" description="Basic and acidic residues" evidence="1">
    <location>
        <begin position="152"/>
        <end position="162"/>
    </location>
</feature>
<proteinExistence type="predicted"/>
<keyword evidence="2" id="KW-0812">Transmembrane</keyword>
<feature type="compositionally biased region" description="Basic and acidic residues" evidence="1">
    <location>
        <begin position="81"/>
        <end position="95"/>
    </location>
</feature>
<sequence length="199" mass="22368">MEDIKGFVWVIGAIVFFIWRMVQKAAEKAKEAHDRQQAQQPGGAPVRRPAPSAPAVSFEELLAQMQRQNQQPAPPEPGPPAERDAAQEWEQEQRNPEPQAKPGRPAPVPRFGRGLEKTEVEQYSQELPAREARSLEAPKRAARLGSSLPRTSTEHGNEDFWSQKRVAPKPTGRTVNELLKNPANIRAAFVLSEILQRRY</sequence>
<dbReference type="EMBL" id="JABKAU010000059">
    <property type="protein sequence ID" value="NVO33318.1"/>
    <property type="molecule type" value="Genomic_DNA"/>
</dbReference>
<feature type="region of interest" description="Disordered" evidence="1">
    <location>
        <begin position="28"/>
        <end position="168"/>
    </location>
</feature>
<organism evidence="3 4">
    <name type="scientific">Hymenobacter lapidiphilus</name>
    <dbReference type="NCBI Taxonomy" id="2608003"/>
    <lineage>
        <taxon>Bacteria</taxon>
        <taxon>Pseudomonadati</taxon>
        <taxon>Bacteroidota</taxon>
        <taxon>Cytophagia</taxon>
        <taxon>Cytophagales</taxon>
        <taxon>Hymenobacteraceae</taxon>
        <taxon>Hymenobacter</taxon>
    </lineage>
</organism>
<evidence type="ECO:0000256" key="2">
    <source>
        <dbReference type="SAM" id="Phobius"/>
    </source>
</evidence>
<dbReference type="AlphaFoldDB" id="A0A7Y7PSN9"/>
<keyword evidence="2" id="KW-0472">Membrane</keyword>
<feature type="compositionally biased region" description="Low complexity" evidence="1">
    <location>
        <begin position="41"/>
        <end position="57"/>
    </location>
</feature>
<keyword evidence="4" id="KW-1185">Reference proteome</keyword>
<comment type="caution">
    <text evidence="3">The sequence shown here is derived from an EMBL/GenBank/DDBJ whole genome shotgun (WGS) entry which is preliminary data.</text>
</comment>
<dbReference type="RefSeq" id="WP_176910127.1">
    <property type="nucleotide sequence ID" value="NZ_JABKAU010000059.1"/>
</dbReference>
<feature type="transmembrane region" description="Helical" evidence="2">
    <location>
        <begin position="6"/>
        <end position="22"/>
    </location>
</feature>
<gene>
    <name evidence="3" type="ORF">HW554_19085</name>
</gene>
<accession>A0A7Y7PSN9</accession>
<evidence type="ECO:0000313" key="4">
    <source>
        <dbReference type="Proteomes" id="UP000565521"/>
    </source>
</evidence>
<keyword evidence="2" id="KW-1133">Transmembrane helix</keyword>
<reference evidence="3 4" key="1">
    <citation type="submission" date="2020-05" db="EMBL/GenBank/DDBJ databases">
        <title>Hymenobacter terrestris sp. nov. and Hymenobacter lapidiphilus sp. nov., isolated from regoliths in Antarctica.</title>
        <authorList>
            <person name="Sedlacek I."/>
            <person name="Pantucek R."/>
            <person name="Zeman M."/>
            <person name="Holochova P."/>
            <person name="Kralova S."/>
            <person name="Stankova E."/>
            <person name="Sedo O."/>
            <person name="Micenkova L."/>
            <person name="Svec P."/>
            <person name="Gupta V."/>
            <person name="Sood U."/>
            <person name="Korpole U.S."/>
            <person name="Lal R."/>
        </authorList>
    </citation>
    <scope>NUCLEOTIDE SEQUENCE [LARGE SCALE GENOMIC DNA]</scope>
    <source>
        <strain evidence="3 4">P5342</strain>
    </source>
</reference>